<reference evidence="2 3" key="1">
    <citation type="submission" date="2024-01" db="EMBL/GenBank/DDBJ databases">
        <title>The genomes of 5 underutilized Papilionoideae crops provide insights into root nodulation and disease resistanc.</title>
        <authorList>
            <person name="Yuan L."/>
        </authorList>
    </citation>
    <scope>NUCLEOTIDE SEQUENCE [LARGE SCALE GENOMIC DNA]</scope>
    <source>
        <strain evidence="2">ZHUSHIDOU_FW_LH</strain>
        <tissue evidence="2">Leaf</tissue>
    </source>
</reference>
<proteinExistence type="predicted"/>
<dbReference type="Proteomes" id="UP001372338">
    <property type="component" value="Unassembled WGS sequence"/>
</dbReference>
<protein>
    <submittedName>
        <fullName evidence="2">Uncharacterized protein</fullName>
    </submittedName>
</protein>
<keyword evidence="3" id="KW-1185">Reference proteome</keyword>
<name>A0AAN9F8C0_CROPI</name>
<dbReference type="EMBL" id="JAYWIO010000004">
    <property type="protein sequence ID" value="KAK7269190.1"/>
    <property type="molecule type" value="Genomic_DNA"/>
</dbReference>
<feature type="signal peptide" evidence="1">
    <location>
        <begin position="1"/>
        <end position="25"/>
    </location>
</feature>
<evidence type="ECO:0000256" key="1">
    <source>
        <dbReference type="SAM" id="SignalP"/>
    </source>
</evidence>
<sequence>MPPPSSLVCHCGLVLACGTINALLGSKFVTEGLDGTIRASCISKIMPPGASSEIIGDTRPQIREWPLSTGEGVLECGNSMLAALYVLDWISMQECFQPKLDEHVARMSIAMKVMLSSINELGPEIKTLANKVVLRLQGKSG</sequence>
<dbReference type="AlphaFoldDB" id="A0AAN9F8C0"/>
<evidence type="ECO:0000313" key="3">
    <source>
        <dbReference type="Proteomes" id="UP001372338"/>
    </source>
</evidence>
<accession>A0AAN9F8C0</accession>
<organism evidence="2 3">
    <name type="scientific">Crotalaria pallida</name>
    <name type="common">Smooth rattlebox</name>
    <name type="synonym">Crotalaria striata</name>
    <dbReference type="NCBI Taxonomy" id="3830"/>
    <lineage>
        <taxon>Eukaryota</taxon>
        <taxon>Viridiplantae</taxon>
        <taxon>Streptophyta</taxon>
        <taxon>Embryophyta</taxon>
        <taxon>Tracheophyta</taxon>
        <taxon>Spermatophyta</taxon>
        <taxon>Magnoliopsida</taxon>
        <taxon>eudicotyledons</taxon>
        <taxon>Gunneridae</taxon>
        <taxon>Pentapetalae</taxon>
        <taxon>rosids</taxon>
        <taxon>fabids</taxon>
        <taxon>Fabales</taxon>
        <taxon>Fabaceae</taxon>
        <taxon>Papilionoideae</taxon>
        <taxon>50 kb inversion clade</taxon>
        <taxon>genistoids sensu lato</taxon>
        <taxon>core genistoids</taxon>
        <taxon>Crotalarieae</taxon>
        <taxon>Crotalaria</taxon>
    </lineage>
</organism>
<comment type="caution">
    <text evidence="2">The sequence shown here is derived from an EMBL/GenBank/DDBJ whole genome shotgun (WGS) entry which is preliminary data.</text>
</comment>
<feature type="chain" id="PRO_5043034944" evidence="1">
    <location>
        <begin position="26"/>
        <end position="141"/>
    </location>
</feature>
<evidence type="ECO:0000313" key="2">
    <source>
        <dbReference type="EMBL" id="KAK7269190.1"/>
    </source>
</evidence>
<gene>
    <name evidence="2" type="ORF">RIF29_21907</name>
</gene>
<keyword evidence="1" id="KW-0732">Signal</keyword>